<protein>
    <recommendedName>
        <fullName evidence="3">Histone deacetylase</fullName>
    </recommendedName>
</protein>
<gene>
    <name evidence="1" type="ORF">DFR75_106213</name>
</gene>
<comment type="caution">
    <text evidence="1">The sequence shown here is derived from an EMBL/GenBank/DDBJ whole genome shotgun (WGS) entry which is preliminary data.</text>
</comment>
<sequence>MTLHIWYAAYGSNMCAARFDYYRLGGTPPGTDHLYAGFRDPTPPAKTSALTVPGTVYFAWQSPVWTGGVAFYTDQTAPGWPTDAVARGYLLTLDQFADMLDQEMYRTPGRGFDVSRVVEQGRVRFGPGRYETVVHLGDEDDVPILTFTAPWLPEAVELQRPSARYLAMIGAGLREGQGWDTDRIVDYLRTRPGVAGQWDERELRAALLSTHDTG</sequence>
<reference evidence="1 2" key="1">
    <citation type="submission" date="2019-03" db="EMBL/GenBank/DDBJ databases">
        <title>Genomic Encyclopedia of Type Strains, Phase IV (KMG-IV): sequencing the most valuable type-strain genomes for metagenomic binning, comparative biology and taxonomic classification.</title>
        <authorList>
            <person name="Goeker M."/>
        </authorList>
    </citation>
    <scope>NUCLEOTIDE SEQUENCE [LARGE SCALE GENOMIC DNA]</scope>
    <source>
        <strain evidence="1 2">DSM 44496</strain>
    </source>
</reference>
<proteinExistence type="predicted"/>
<dbReference type="AlphaFoldDB" id="A0A4V3CN32"/>
<dbReference type="Gene3D" id="3.10.490.10">
    <property type="entry name" value="Gamma-glutamyl cyclotransferase-like"/>
    <property type="match status" value="1"/>
</dbReference>
<name>A0A4V3CN32_NOCIG</name>
<accession>A0A4V3CN32</accession>
<dbReference type="Proteomes" id="UP000295087">
    <property type="component" value="Unassembled WGS sequence"/>
</dbReference>
<dbReference type="EMBL" id="SNXK01000006">
    <property type="protein sequence ID" value="TDP32422.1"/>
    <property type="molecule type" value="Genomic_DNA"/>
</dbReference>
<keyword evidence="2" id="KW-1185">Reference proteome</keyword>
<organism evidence="1 2">
    <name type="scientific">Nocardia ignorata</name>
    <dbReference type="NCBI Taxonomy" id="145285"/>
    <lineage>
        <taxon>Bacteria</taxon>
        <taxon>Bacillati</taxon>
        <taxon>Actinomycetota</taxon>
        <taxon>Actinomycetes</taxon>
        <taxon>Mycobacteriales</taxon>
        <taxon>Nocardiaceae</taxon>
        <taxon>Nocardia</taxon>
    </lineage>
</organism>
<evidence type="ECO:0008006" key="3">
    <source>
        <dbReference type="Google" id="ProtNLM"/>
    </source>
</evidence>
<evidence type="ECO:0000313" key="1">
    <source>
        <dbReference type="EMBL" id="TDP32422.1"/>
    </source>
</evidence>
<dbReference type="RefSeq" id="WP_067495367.1">
    <property type="nucleotide sequence ID" value="NZ_SNXK01000006.1"/>
</dbReference>
<evidence type="ECO:0000313" key="2">
    <source>
        <dbReference type="Proteomes" id="UP000295087"/>
    </source>
</evidence>